<dbReference type="eggNOG" id="ENOG502SKIN">
    <property type="taxonomic scope" value="Eukaryota"/>
</dbReference>
<protein>
    <recommendedName>
        <fullName evidence="3">START domain-containing protein</fullName>
    </recommendedName>
</protein>
<evidence type="ECO:0000313" key="2">
    <source>
        <dbReference type="Proteomes" id="UP000019132"/>
    </source>
</evidence>
<evidence type="ECO:0008006" key="3">
    <source>
        <dbReference type="Google" id="ProtNLM"/>
    </source>
</evidence>
<evidence type="ECO:0000313" key="1">
    <source>
        <dbReference type="EnsemblProtists" id="PYU1_T001571"/>
    </source>
</evidence>
<dbReference type="InterPro" id="IPR052727">
    <property type="entry name" value="Rab4/Rab5_effector"/>
</dbReference>
<reference evidence="2" key="2">
    <citation type="submission" date="2010-04" db="EMBL/GenBank/DDBJ databases">
        <authorList>
            <person name="Buell R."/>
            <person name="Hamilton J."/>
            <person name="Hostetler J."/>
        </authorList>
    </citation>
    <scope>NUCLEOTIDE SEQUENCE [LARGE SCALE GENOMIC DNA]</scope>
    <source>
        <strain evidence="2">DAOM:BR144</strain>
    </source>
</reference>
<name>K3W9D0_GLOUD</name>
<dbReference type="OMA" id="HIPDEYH"/>
<keyword evidence="2" id="KW-1185">Reference proteome</keyword>
<organism evidence="1 2">
    <name type="scientific">Globisporangium ultimum (strain ATCC 200006 / CBS 805.95 / DAOM BR144)</name>
    <name type="common">Pythium ultimum</name>
    <dbReference type="NCBI Taxonomy" id="431595"/>
    <lineage>
        <taxon>Eukaryota</taxon>
        <taxon>Sar</taxon>
        <taxon>Stramenopiles</taxon>
        <taxon>Oomycota</taxon>
        <taxon>Peronosporomycetes</taxon>
        <taxon>Pythiales</taxon>
        <taxon>Pythiaceae</taxon>
        <taxon>Globisporangium</taxon>
    </lineage>
</organism>
<dbReference type="InParanoid" id="K3W9D0"/>
<dbReference type="VEuPathDB" id="FungiDB:PYU1_G001571"/>
<dbReference type="EnsemblProtists" id="PYU1_T001571">
    <property type="protein sequence ID" value="PYU1_T001571"/>
    <property type="gene ID" value="PYU1_G001571"/>
</dbReference>
<dbReference type="HOGENOM" id="CLU_015303_0_1_1"/>
<reference evidence="2" key="1">
    <citation type="journal article" date="2010" name="Genome Biol.">
        <title>Genome sequence of the necrotrophic plant pathogen Pythium ultimum reveals original pathogenicity mechanisms and effector repertoire.</title>
        <authorList>
            <person name="Levesque C.A."/>
            <person name="Brouwer H."/>
            <person name="Cano L."/>
            <person name="Hamilton J.P."/>
            <person name="Holt C."/>
            <person name="Huitema E."/>
            <person name="Raffaele S."/>
            <person name="Robideau G.P."/>
            <person name="Thines M."/>
            <person name="Win J."/>
            <person name="Zerillo M.M."/>
            <person name="Beakes G.W."/>
            <person name="Boore J.L."/>
            <person name="Busam D."/>
            <person name="Dumas B."/>
            <person name="Ferriera S."/>
            <person name="Fuerstenberg S.I."/>
            <person name="Gachon C.M."/>
            <person name="Gaulin E."/>
            <person name="Govers F."/>
            <person name="Grenville-Briggs L."/>
            <person name="Horner N."/>
            <person name="Hostetler J."/>
            <person name="Jiang R.H."/>
            <person name="Johnson J."/>
            <person name="Krajaejun T."/>
            <person name="Lin H."/>
            <person name="Meijer H.J."/>
            <person name="Moore B."/>
            <person name="Morris P."/>
            <person name="Phuntmart V."/>
            <person name="Puiu D."/>
            <person name="Shetty J."/>
            <person name="Stajich J.E."/>
            <person name="Tripathy S."/>
            <person name="Wawra S."/>
            <person name="van West P."/>
            <person name="Whitty B.R."/>
            <person name="Coutinho P.M."/>
            <person name="Henrissat B."/>
            <person name="Martin F."/>
            <person name="Thomas P.D."/>
            <person name="Tyler B.M."/>
            <person name="De Vries R.P."/>
            <person name="Kamoun S."/>
            <person name="Yandell M."/>
            <person name="Tisserat N."/>
            <person name="Buell C.R."/>
        </authorList>
    </citation>
    <scope>NUCLEOTIDE SEQUENCE</scope>
    <source>
        <strain evidence="2">DAOM:BR144</strain>
    </source>
</reference>
<dbReference type="CDD" id="cd00065">
    <property type="entry name" value="FYVE_like_SF"/>
    <property type="match status" value="1"/>
</dbReference>
<dbReference type="Proteomes" id="UP000019132">
    <property type="component" value="Unassembled WGS sequence"/>
</dbReference>
<accession>K3W9D0</accession>
<dbReference type="EMBL" id="GL376626">
    <property type="status" value="NOT_ANNOTATED_CDS"/>
    <property type="molecule type" value="Genomic_DNA"/>
</dbReference>
<dbReference type="PANTHER" id="PTHR13510:SF44">
    <property type="entry name" value="RABENOSYN-5"/>
    <property type="match status" value="1"/>
</dbReference>
<dbReference type="PANTHER" id="PTHR13510">
    <property type="entry name" value="FYVE-FINGER-CONTAINING RAB5 EFFECTOR PROTEIN RABENOSYN-5-RELATED"/>
    <property type="match status" value="1"/>
</dbReference>
<dbReference type="AlphaFoldDB" id="K3W9D0"/>
<sequence length="478" mass="53817">MRNVTRDFSSPFPAFELSAEEKERLDKLAELLVQNTIAEYESHVYDDAGVVDHDYWQFMKRRQKVRVYLGRSEKEIMKRKYRAMVKKKRKAIDNNAHLDFVEESASSWSRTAGASETATTATRRPPGAVKLQPNFDLPTFLVAGTLEGTLDDAMYGATASTVDEMRIKTSYVHDNIVDAAILARIIEPSLESPFRWLCVKWAEKGQHPPWLQALFKNRDAVVLEATGTTNLTNGDRVGYLLMQSVHFPQTEPLASRIRSSLSMCIVFHEDSSAGGTVAVFAKASMNPMSGITRLLVVRSTVEALLSMGQFVRCARMKKLAWALRQQHSCSIAHIPDEYHGSAHSNGEGPRACAQCKTTLLPRSFAWLERRRQTQEASFPHCKLCFQSLCHKCIVKEKLSCIPVDDELQRLMRREITFCALCIHVAVMRTQSSVVASEEAESSQRNTEGHKSLITAWLRGMLDQPLFASSNQRSSAARR</sequence>
<proteinExistence type="predicted"/>
<reference evidence="1" key="3">
    <citation type="submission" date="2015-02" db="UniProtKB">
        <authorList>
            <consortium name="EnsemblProtists"/>
        </authorList>
    </citation>
    <scope>IDENTIFICATION</scope>
    <source>
        <strain evidence="1">DAOM BR144</strain>
    </source>
</reference>